<dbReference type="AlphaFoldDB" id="I3SRT7"/>
<evidence type="ECO:0000313" key="2">
    <source>
        <dbReference type="EMBL" id="AFK42979.1"/>
    </source>
</evidence>
<accession>I3SRT7</accession>
<name>I3SRT7_LOTJA</name>
<protein>
    <submittedName>
        <fullName evidence="2">Uncharacterized protein</fullName>
    </submittedName>
</protein>
<feature type="transmembrane region" description="Helical" evidence="1">
    <location>
        <begin position="45"/>
        <end position="67"/>
    </location>
</feature>
<evidence type="ECO:0000256" key="1">
    <source>
        <dbReference type="SAM" id="Phobius"/>
    </source>
</evidence>
<reference evidence="2" key="1">
    <citation type="submission" date="2012-05" db="EMBL/GenBank/DDBJ databases">
        <authorList>
            <person name="Krishnakumar V."/>
            <person name="Cheung F."/>
            <person name="Xiao Y."/>
            <person name="Chan A."/>
            <person name="Moskal W.A."/>
            <person name="Town C.D."/>
        </authorList>
    </citation>
    <scope>NUCLEOTIDE SEQUENCE</scope>
</reference>
<dbReference type="EMBL" id="BT143185">
    <property type="protein sequence ID" value="AFK42979.1"/>
    <property type="molecule type" value="mRNA"/>
</dbReference>
<keyword evidence="1" id="KW-0812">Transmembrane</keyword>
<keyword evidence="1" id="KW-0472">Membrane</keyword>
<proteinExistence type="evidence at transcript level"/>
<keyword evidence="1" id="KW-1133">Transmembrane helix</keyword>
<sequence>MSVSTFNAVPSLLLRLSFVTKRVPYFVHLTSTPFLQFIKVLFKHIWITIILGFLVSFFYILFCTFCCRRIQGIIYL</sequence>
<organism evidence="2">
    <name type="scientific">Lotus japonicus</name>
    <name type="common">Lotus corniculatus var. japonicus</name>
    <dbReference type="NCBI Taxonomy" id="34305"/>
    <lineage>
        <taxon>Eukaryota</taxon>
        <taxon>Viridiplantae</taxon>
        <taxon>Streptophyta</taxon>
        <taxon>Embryophyta</taxon>
        <taxon>Tracheophyta</taxon>
        <taxon>Spermatophyta</taxon>
        <taxon>Magnoliopsida</taxon>
        <taxon>eudicotyledons</taxon>
        <taxon>Gunneridae</taxon>
        <taxon>Pentapetalae</taxon>
        <taxon>rosids</taxon>
        <taxon>fabids</taxon>
        <taxon>Fabales</taxon>
        <taxon>Fabaceae</taxon>
        <taxon>Papilionoideae</taxon>
        <taxon>50 kb inversion clade</taxon>
        <taxon>NPAAA clade</taxon>
        <taxon>Hologalegina</taxon>
        <taxon>robinioid clade</taxon>
        <taxon>Loteae</taxon>
        <taxon>Lotus</taxon>
    </lineage>
</organism>